<dbReference type="AlphaFoldDB" id="A0A6L4WVE6"/>
<gene>
    <name evidence="2" type="ORF">GBG18_04035</name>
    <name evidence="1" type="ORF">GBG19_05570</name>
</gene>
<protein>
    <recommendedName>
        <fullName evidence="5">Periplasmic protein</fullName>
    </recommendedName>
</protein>
<dbReference type="RefSeq" id="WP_152188635.1">
    <property type="nucleotide sequence ID" value="NZ_WFKI01000003.1"/>
</dbReference>
<dbReference type="EMBL" id="WFKK01000011">
    <property type="protein sequence ID" value="KAB7889677.1"/>
    <property type="molecule type" value="Genomic_DNA"/>
</dbReference>
<evidence type="ECO:0000313" key="3">
    <source>
        <dbReference type="Proteomes" id="UP000461010"/>
    </source>
</evidence>
<comment type="caution">
    <text evidence="1">The sequence shown here is derived from an EMBL/GenBank/DDBJ whole genome shotgun (WGS) entry which is preliminary data.</text>
</comment>
<dbReference type="Proteomes" id="UP000461010">
    <property type="component" value="Unassembled WGS sequence"/>
</dbReference>
<evidence type="ECO:0000313" key="1">
    <source>
        <dbReference type="EMBL" id="KAB7889677.1"/>
    </source>
</evidence>
<sequence>MIKKLILIIACSIALNANVNTQIRDILGPSAYSTHKNLINYIFKGSSASGNYIALTSKLQANGLLKLKYRSTKYIDVSFKISDTPKKSLLILKDALRSLGHYYYLVQDARYDENSFIWNIKLKTEAAINPLRLAKALAKNNCQVSYIKREGAYSWRYSINSDNSNINKAEDLITQNQLSLKKPLRPYLLKVSNTNSLKITSNNGNRWHPDVVFYDNDLNIIENFKDDSLHQTLKVDVPNNTTYIKINDLYSLANLKRGISITKE</sequence>
<reference evidence="3 4" key="1">
    <citation type="submission" date="2019-10" db="EMBL/GenBank/DDBJ databases">
        <title>Poseidonibacter ostreae sp. nov., isolated from the gut of the Ostrea denselamellosa.</title>
        <authorList>
            <person name="Choi A."/>
        </authorList>
    </citation>
    <scope>NUCLEOTIDE SEQUENCE [LARGE SCALE GENOMIC DNA]</scope>
    <source>
        <strain evidence="1 4">SJOD-M-33</strain>
        <strain evidence="2 3">SJOD-M-5</strain>
    </source>
</reference>
<evidence type="ECO:0008006" key="5">
    <source>
        <dbReference type="Google" id="ProtNLM"/>
    </source>
</evidence>
<evidence type="ECO:0000313" key="2">
    <source>
        <dbReference type="EMBL" id="KAB7892098.1"/>
    </source>
</evidence>
<evidence type="ECO:0000313" key="4">
    <source>
        <dbReference type="Proteomes" id="UP000472839"/>
    </source>
</evidence>
<proteinExistence type="predicted"/>
<dbReference type="EMBL" id="WFKJ01000008">
    <property type="protein sequence ID" value="KAB7892098.1"/>
    <property type="molecule type" value="Genomic_DNA"/>
</dbReference>
<keyword evidence="3" id="KW-1185">Reference proteome</keyword>
<organism evidence="1 4">
    <name type="scientific">Poseidonibacter ostreae</name>
    <dbReference type="NCBI Taxonomy" id="2654171"/>
    <lineage>
        <taxon>Bacteria</taxon>
        <taxon>Pseudomonadati</taxon>
        <taxon>Campylobacterota</taxon>
        <taxon>Epsilonproteobacteria</taxon>
        <taxon>Campylobacterales</taxon>
        <taxon>Arcobacteraceae</taxon>
        <taxon>Poseidonibacter</taxon>
    </lineage>
</organism>
<name>A0A6L4WVE6_9BACT</name>
<dbReference type="Proteomes" id="UP000472839">
    <property type="component" value="Unassembled WGS sequence"/>
</dbReference>
<accession>A0A6L4WVE6</accession>